<dbReference type="SUPFAM" id="SSF54928">
    <property type="entry name" value="RNA-binding domain, RBD"/>
    <property type="match status" value="1"/>
</dbReference>
<name>A0A1S2XHW2_CICAR</name>
<evidence type="ECO:0000313" key="2">
    <source>
        <dbReference type="RefSeq" id="XP_004489610.1"/>
    </source>
</evidence>
<dbReference type="GO" id="GO:0003676">
    <property type="term" value="F:nucleic acid binding"/>
    <property type="evidence" value="ECO:0007669"/>
    <property type="project" value="InterPro"/>
</dbReference>
<dbReference type="PaxDb" id="3827-XP_004489610.1"/>
<organism evidence="1 2">
    <name type="scientific">Cicer arietinum</name>
    <name type="common">Chickpea</name>
    <name type="synonym">Garbanzo</name>
    <dbReference type="NCBI Taxonomy" id="3827"/>
    <lineage>
        <taxon>Eukaryota</taxon>
        <taxon>Viridiplantae</taxon>
        <taxon>Streptophyta</taxon>
        <taxon>Embryophyta</taxon>
        <taxon>Tracheophyta</taxon>
        <taxon>Spermatophyta</taxon>
        <taxon>Magnoliopsida</taxon>
        <taxon>eudicotyledons</taxon>
        <taxon>Gunneridae</taxon>
        <taxon>Pentapetalae</taxon>
        <taxon>rosids</taxon>
        <taxon>fabids</taxon>
        <taxon>Fabales</taxon>
        <taxon>Fabaceae</taxon>
        <taxon>Papilionoideae</taxon>
        <taxon>50 kb inversion clade</taxon>
        <taxon>NPAAA clade</taxon>
        <taxon>Hologalegina</taxon>
        <taxon>IRL clade</taxon>
        <taxon>Cicereae</taxon>
        <taxon>Cicer</taxon>
    </lineage>
</organism>
<dbReference type="InterPro" id="IPR012677">
    <property type="entry name" value="Nucleotide-bd_a/b_plait_sf"/>
</dbReference>
<dbReference type="eggNOG" id="ENOG502RY1P">
    <property type="taxonomic scope" value="Eukaryota"/>
</dbReference>
<accession>A0A1S2XHW2</accession>
<dbReference type="PANTHER" id="PTHR48167:SF2">
    <property type="entry name" value="EXPRESSED PROTEIN"/>
    <property type="match status" value="1"/>
</dbReference>
<dbReference type="Proteomes" id="UP000087171">
    <property type="component" value="Chromosome Ca2"/>
</dbReference>
<dbReference type="OrthoDB" id="2013327at2759"/>
<reference evidence="1" key="1">
    <citation type="journal article" date="2013" name="Nat. Biotechnol.">
        <title>Draft genome sequence of chickpea (Cicer arietinum) provides a resource for trait improvement.</title>
        <authorList>
            <person name="Varshney R.K."/>
            <person name="Song C."/>
            <person name="Saxena R.K."/>
            <person name="Azam S."/>
            <person name="Yu S."/>
            <person name="Sharpe A.G."/>
            <person name="Cannon S."/>
            <person name="Baek J."/>
            <person name="Rosen B.D."/>
            <person name="Tar'an B."/>
            <person name="Millan T."/>
            <person name="Zhang X."/>
            <person name="Ramsay L.D."/>
            <person name="Iwata A."/>
            <person name="Wang Y."/>
            <person name="Nelson W."/>
            <person name="Farmer A.D."/>
            <person name="Gaur P.M."/>
            <person name="Soderlund C."/>
            <person name="Penmetsa R.V."/>
            <person name="Xu C."/>
            <person name="Bharti A.K."/>
            <person name="He W."/>
            <person name="Winter P."/>
            <person name="Zhao S."/>
            <person name="Hane J.K."/>
            <person name="Carrasquilla-Garcia N."/>
            <person name="Condie J.A."/>
            <person name="Upadhyaya H.D."/>
            <person name="Luo M.C."/>
            <person name="Thudi M."/>
            <person name="Gowda C.L."/>
            <person name="Singh N.P."/>
            <person name="Lichtenzveig J."/>
            <person name="Gali K.K."/>
            <person name="Rubio J."/>
            <person name="Nadarajan N."/>
            <person name="Dolezel J."/>
            <person name="Bansal K.C."/>
            <person name="Xu X."/>
            <person name="Edwards D."/>
            <person name="Zhang G."/>
            <person name="Kahl G."/>
            <person name="Gil J."/>
            <person name="Singh K.B."/>
            <person name="Datta S.K."/>
            <person name="Jackson S.A."/>
            <person name="Wang J."/>
            <person name="Cook D.R."/>
        </authorList>
    </citation>
    <scope>NUCLEOTIDE SEQUENCE [LARGE SCALE GENOMIC DNA]</scope>
    <source>
        <strain evidence="1">cv. CDC Frontier</strain>
    </source>
</reference>
<proteinExistence type="predicted"/>
<dbReference type="Gene3D" id="3.30.70.330">
    <property type="match status" value="1"/>
</dbReference>
<dbReference type="CDD" id="cd00590">
    <property type="entry name" value="RRM_SF"/>
    <property type="match status" value="1"/>
</dbReference>
<evidence type="ECO:0000313" key="1">
    <source>
        <dbReference type="Proteomes" id="UP000087171"/>
    </source>
</evidence>
<protein>
    <submittedName>
        <fullName evidence="2">Uncharacterized protein LOC101505070</fullName>
    </submittedName>
</protein>
<sequence length="223" mass="25259">MGSVVRATLKKTKSSVCLFQTSNGFLGRRFFSTEAEKPPQDSTPSSPPFLQTNNSGLTYGRLLGVHKHALKTDIINLLEGCNLTLEDVKMEYSRSFNPLAMMVQFPTYSAYDNAIRVIVRKGRLYKLDRIDRSQWDIVTPFDGRTILIQGLPRNVQFADVERIVSGYEYDTSSVEIFIRSGDGAEPMKMATIRFHSRTQAMNAYIARNGTYCLNNRILIQVLQ</sequence>
<dbReference type="PANTHER" id="PTHR48167">
    <property type="entry name" value="EXPRESSED PROTEIN"/>
    <property type="match status" value="1"/>
</dbReference>
<dbReference type="RefSeq" id="XP_004489610.1">
    <property type="nucleotide sequence ID" value="XM_004489553.3"/>
</dbReference>
<keyword evidence="1" id="KW-1185">Reference proteome</keyword>
<gene>
    <name evidence="2" type="primary">LOC101505070</name>
</gene>
<dbReference type="KEGG" id="cam:101505070"/>
<dbReference type="GeneID" id="101505070"/>
<dbReference type="InterPro" id="IPR035979">
    <property type="entry name" value="RBD_domain_sf"/>
</dbReference>
<reference evidence="2" key="2">
    <citation type="submission" date="2025-08" db="UniProtKB">
        <authorList>
            <consortium name="RefSeq"/>
        </authorList>
    </citation>
    <scope>IDENTIFICATION</scope>
    <source>
        <tissue evidence="2">Etiolated seedlings</tissue>
    </source>
</reference>
<dbReference type="AlphaFoldDB" id="A0A1S2XHW2"/>